<dbReference type="EMBL" id="JARK01001338">
    <property type="protein sequence ID" value="EYC32957.1"/>
    <property type="molecule type" value="Genomic_DNA"/>
</dbReference>
<dbReference type="SMART" id="SM00355">
    <property type="entry name" value="ZnF_C2H2"/>
    <property type="match status" value="3"/>
</dbReference>
<feature type="compositionally biased region" description="Basic and acidic residues" evidence="2">
    <location>
        <begin position="456"/>
        <end position="469"/>
    </location>
</feature>
<feature type="compositionally biased region" description="Polar residues" evidence="2">
    <location>
        <begin position="432"/>
        <end position="442"/>
    </location>
</feature>
<dbReference type="GO" id="GO:0008270">
    <property type="term" value="F:zinc ion binding"/>
    <property type="evidence" value="ECO:0007669"/>
    <property type="project" value="UniProtKB-KW"/>
</dbReference>
<feature type="domain" description="C2H2-type" evidence="3">
    <location>
        <begin position="125"/>
        <end position="153"/>
    </location>
</feature>
<name>A0A016W109_9BILA</name>
<dbReference type="OrthoDB" id="5895815at2759"/>
<dbReference type="PANTHER" id="PTHR33936:SF24">
    <property type="entry name" value="C2H2-TYPE DOMAIN-CONTAINING PROTEIN"/>
    <property type="match status" value="1"/>
</dbReference>
<dbReference type="PANTHER" id="PTHR33936">
    <property type="entry name" value="PROTEIN CBG17840"/>
    <property type="match status" value="1"/>
</dbReference>
<keyword evidence="1" id="KW-0863">Zinc-finger</keyword>
<keyword evidence="1" id="KW-0479">Metal-binding</keyword>
<dbReference type="InterPro" id="IPR052797">
    <property type="entry name" value="RegFact_GeneExpr_CellDeath"/>
</dbReference>
<evidence type="ECO:0000259" key="3">
    <source>
        <dbReference type="PROSITE" id="PS50157"/>
    </source>
</evidence>
<feature type="region of interest" description="Disordered" evidence="2">
    <location>
        <begin position="275"/>
        <end position="321"/>
    </location>
</feature>
<protein>
    <recommendedName>
        <fullName evidence="3">C2H2-type domain-containing protein</fullName>
    </recommendedName>
</protein>
<feature type="compositionally biased region" description="Basic and acidic residues" evidence="2">
    <location>
        <begin position="307"/>
        <end position="321"/>
    </location>
</feature>
<evidence type="ECO:0000313" key="4">
    <source>
        <dbReference type="EMBL" id="EYC32957.1"/>
    </source>
</evidence>
<dbReference type="PROSITE" id="PS50157">
    <property type="entry name" value="ZINC_FINGER_C2H2_2"/>
    <property type="match status" value="1"/>
</dbReference>
<dbReference type="PROSITE" id="PS00028">
    <property type="entry name" value="ZINC_FINGER_C2H2_1"/>
    <property type="match status" value="1"/>
</dbReference>
<reference evidence="5" key="1">
    <citation type="journal article" date="2015" name="Nat. Genet.">
        <title>The genome and transcriptome of the zoonotic hookworm Ancylostoma ceylanicum identify infection-specific gene families.</title>
        <authorList>
            <person name="Schwarz E.M."/>
            <person name="Hu Y."/>
            <person name="Antoshechkin I."/>
            <person name="Miller M.M."/>
            <person name="Sternberg P.W."/>
            <person name="Aroian R.V."/>
        </authorList>
    </citation>
    <scope>NUCLEOTIDE SEQUENCE</scope>
    <source>
        <strain evidence="5">HY135</strain>
    </source>
</reference>
<proteinExistence type="predicted"/>
<evidence type="ECO:0000256" key="2">
    <source>
        <dbReference type="SAM" id="MobiDB-lite"/>
    </source>
</evidence>
<keyword evidence="5" id="KW-1185">Reference proteome</keyword>
<feature type="region of interest" description="Disordered" evidence="2">
    <location>
        <begin position="426"/>
        <end position="469"/>
    </location>
</feature>
<accession>A0A016W109</accession>
<dbReference type="Gene3D" id="3.30.160.60">
    <property type="entry name" value="Classic Zinc Finger"/>
    <property type="match status" value="1"/>
</dbReference>
<organism evidence="4 5">
    <name type="scientific">Ancylostoma ceylanicum</name>
    <dbReference type="NCBI Taxonomy" id="53326"/>
    <lineage>
        <taxon>Eukaryota</taxon>
        <taxon>Metazoa</taxon>
        <taxon>Ecdysozoa</taxon>
        <taxon>Nematoda</taxon>
        <taxon>Chromadorea</taxon>
        <taxon>Rhabditida</taxon>
        <taxon>Rhabditina</taxon>
        <taxon>Rhabditomorpha</taxon>
        <taxon>Strongyloidea</taxon>
        <taxon>Ancylostomatidae</taxon>
        <taxon>Ancylostomatinae</taxon>
        <taxon>Ancylostoma</taxon>
    </lineage>
</organism>
<dbReference type="AlphaFoldDB" id="A0A016W109"/>
<sequence>MVVSRPKRSECPECHSKTLVLKNLYVHMRTVHFWEEKRVQELKRTLKLSGAEGRKTNDCEECQRVYCSLSGLALHMKPKRVRGLSRQCGPNQCQRGPSPHPNFCVNCGTRTMKVHGIDENSTGRVTCPSCGKHFTSHSKLALHCLEVHKDENPDQDYRTITGTLADWTQFEKWKRAKEQNTVTRLMIRSSCESKDRRITTYLCEYARGKGDSPDLPLVRKRNRASKRVHSHCSAFLKAILNSDGSVEYFGTFGHIGHPVITVKVPSPPIDEQLNGDMSRTEHPTSTVSECSPTNSSSQNEVLPSSITKDEHSDLRTEEVHSDITKNECDSLRAEEVLPNDLDENEYSQLQAEEVLLRELAKIEYNKLQAVQTQFNEIACLCLRDGWYGALRELRTAMEAAIQRVTSATGIECSALARMPVIQKHGDTHRPQLLSSVSGQRTEPSTDRKCSTLTGRSETRNDQEVKAETE</sequence>
<gene>
    <name evidence="4" type="primary">Acey_s0002.g529</name>
    <name evidence="4" type="ORF">Y032_0002g529</name>
</gene>
<keyword evidence="1" id="KW-0862">Zinc</keyword>
<dbReference type="Proteomes" id="UP000024635">
    <property type="component" value="Unassembled WGS sequence"/>
</dbReference>
<evidence type="ECO:0000313" key="5">
    <source>
        <dbReference type="Proteomes" id="UP000024635"/>
    </source>
</evidence>
<dbReference type="InterPro" id="IPR013087">
    <property type="entry name" value="Znf_C2H2_type"/>
</dbReference>
<feature type="compositionally biased region" description="Polar residues" evidence="2">
    <location>
        <begin position="283"/>
        <end position="306"/>
    </location>
</feature>
<comment type="caution">
    <text evidence="4">The sequence shown here is derived from an EMBL/GenBank/DDBJ whole genome shotgun (WGS) entry which is preliminary data.</text>
</comment>
<evidence type="ECO:0000256" key="1">
    <source>
        <dbReference type="PROSITE-ProRule" id="PRU00042"/>
    </source>
</evidence>